<evidence type="ECO:0000256" key="14">
    <source>
        <dbReference type="ARBA" id="ARBA00023204"/>
    </source>
</evidence>
<dbReference type="InterPro" id="IPR012319">
    <property type="entry name" value="FPG_cat"/>
</dbReference>
<accession>A0A0H5DR17</accession>
<comment type="catalytic activity">
    <reaction evidence="1">
        <text>Hydrolysis of DNA containing ring-opened 7-methylguanine residues, releasing 2,6-diamino-4-hydroxy-5-(N-methyl)formamidopyrimidine.</text>
        <dbReference type="EC" id="3.2.2.23"/>
    </reaction>
</comment>
<dbReference type="Pfam" id="PF06827">
    <property type="entry name" value="zf-FPG_IleRS"/>
    <property type="match status" value="1"/>
</dbReference>
<dbReference type="PROSITE" id="PS51066">
    <property type="entry name" value="ZF_FPG_2"/>
    <property type="match status" value="1"/>
</dbReference>
<keyword evidence="15" id="KW-0456">Lyase</keyword>
<dbReference type="OrthoDB" id="9800855at2"/>
<reference evidence="24" key="1">
    <citation type="submission" date="2015-06" db="EMBL/GenBank/DDBJ databases">
        <authorList>
            <person name="Bertelli C."/>
        </authorList>
    </citation>
    <scope>NUCLEOTIDE SEQUENCE [LARGE SCALE GENOMIC DNA]</scope>
    <source>
        <strain evidence="24">CRIB-30</strain>
    </source>
</reference>
<evidence type="ECO:0000256" key="2">
    <source>
        <dbReference type="ARBA" id="ARBA00001947"/>
    </source>
</evidence>
<evidence type="ECO:0000259" key="21">
    <source>
        <dbReference type="PROSITE" id="PS51066"/>
    </source>
</evidence>
<evidence type="ECO:0000313" key="23">
    <source>
        <dbReference type="EMBL" id="CRX38578.1"/>
    </source>
</evidence>
<keyword evidence="24" id="KW-1185">Reference proteome</keyword>
<keyword evidence="14" id="KW-0234">DNA repair</keyword>
<comment type="catalytic activity">
    <reaction evidence="19">
        <text>2'-deoxyribonucleotide-(2'-deoxyribose 5'-phosphate)-2'-deoxyribonucleotide-DNA = a 3'-end 2'-deoxyribonucleotide-(2,3-dehydro-2,3-deoxyribose 5'-phosphate)-DNA + a 5'-end 5'-phospho-2'-deoxyribonucleoside-DNA + H(+)</text>
        <dbReference type="Rhea" id="RHEA:66592"/>
        <dbReference type="Rhea" id="RHEA-COMP:13180"/>
        <dbReference type="Rhea" id="RHEA-COMP:16897"/>
        <dbReference type="Rhea" id="RHEA-COMP:17067"/>
        <dbReference type="ChEBI" id="CHEBI:15378"/>
        <dbReference type="ChEBI" id="CHEBI:136412"/>
        <dbReference type="ChEBI" id="CHEBI:157695"/>
        <dbReference type="ChEBI" id="CHEBI:167181"/>
        <dbReference type="EC" id="4.2.99.18"/>
    </reaction>
</comment>
<dbReference type="NCBIfam" id="TIGR00577">
    <property type="entry name" value="fpg"/>
    <property type="match status" value="1"/>
</dbReference>
<comment type="similarity">
    <text evidence="3">Belongs to the FPG family.</text>
</comment>
<evidence type="ECO:0000256" key="20">
    <source>
        <dbReference type="PROSITE-ProRule" id="PRU00391"/>
    </source>
</evidence>
<name>A0A0H5DR17_9BACT</name>
<evidence type="ECO:0000256" key="9">
    <source>
        <dbReference type="ARBA" id="ARBA00022763"/>
    </source>
</evidence>
<evidence type="ECO:0000256" key="3">
    <source>
        <dbReference type="ARBA" id="ARBA00009409"/>
    </source>
</evidence>
<dbReference type="GO" id="GO:0003684">
    <property type="term" value="F:damaged DNA binding"/>
    <property type="evidence" value="ECO:0007669"/>
    <property type="project" value="InterPro"/>
</dbReference>
<dbReference type="CDD" id="cd08966">
    <property type="entry name" value="EcFpg-like_N"/>
    <property type="match status" value="1"/>
</dbReference>
<evidence type="ECO:0000256" key="4">
    <source>
        <dbReference type="ARBA" id="ARBA00011245"/>
    </source>
</evidence>
<evidence type="ECO:0000256" key="12">
    <source>
        <dbReference type="ARBA" id="ARBA00022833"/>
    </source>
</evidence>
<dbReference type="InterPro" id="IPR010663">
    <property type="entry name" value="Znf_FPG/IleRS"/>
</dbReference>
<dbReference type="PANTHER" id="PTHR22993">
    <property type="entry name" value="FORMAMIDOPYRIMIDINE-DNA GLYCOSYLASE"/>
    <property type="match status" value="1"/>
</dbReference>
<dbReference type="Pfam" id="PF06831">
    <property type="entry name" value="H2TH"/>
    <property type="match status" value="1"/>
</dbReference>
<dbReference type="SMART" id="SM00898">
    <property type="entry name" value="Fapy_DNA_glyco"/>
    <property type="match status" value="1"/>
</dbReference>
<evidence type="ECO:0000259" key="22">
    <source>
        <dbReference type="PROSITE" id="PS51068"/>
    </source>
</evidence>
<dbReference type="SMART" id="SM01232">
    <property type="entry name" value="H2TH"/>
    <property type="match status" value="1"/>
</dbReference>
<dbReference type="SUPFAM" id="SSF81624">
    <property type="entry name" value="N-terminal domain of MutM-like DNA repair proteins"/>
    <property type="match status" value="1"/>
</dbReference>
<feature type="domain" description="Formamidopyrimidine-DNA glycosylase catalytic" evidence="22">
    <location>
        <begin position="2"/>
        <end position="115"/>
    </location>
</feature>
<evidence type="ECO:0000256" key="8">
    <source>
        <dbReference type="ARBA" id="ARBA00022723"/>
    </source>
</evidence>
<keyword evidence="10 20" id="KW-0863">Zinc-finger</keyword>
<evidence type="ECO:0000256" key="17">
    <source>
        <dbReference type="ARBA" id="ARBA00023295"/>
    </source>
</evidence>
<dbReference type="AlphaFoldDB" id="A0A0H5DR17"/>
<keyword evidence="9" id="KW-0227">DNA damage</keyword>
<dbReference type="InterPro" id="IPR020629">
    <property type="entry name" value="FPG_Glyclase"/>
</dbReference>
<sequence>MPELPEVEAIRQDLIAMDLKGQEIESVIAFNERTLSPTEKMAWDVFFQSPRRIISIERKGKWLLLKLAGGTLFIHLRMSGKLRLTESRRPMTHERARLVIKGGASLSFIDPRKFGRIVLIEKEDASPSIGIDPTEGTFTEEALLSLLSKGQTAIKTWLLDQKKISGLGNIYVDEALFRAGIHPEHPVSRLSLAKKKLLYRSIVGTIQEAIKHRGTSLGTTNQNYSGIHKARGSHQDHLFVYSRQGKPCKKCRTPIEKVRFRGRGTHFCPSCQKPVH</sequence>
<dbReference type="InterPro" id="IPR010979">
    <property type="entry name" value="Ribosomal_uS13-like_H2TH"/>
</dbReference>
<dbReference type="RefSeq" id="WP_098038433.1">
    <property type="nucleotide sequence ID" value="NZ_CWGJ01000012.1"/>
</dbReference>
<dbReference type="SUPFAM" id="SSF57716">
    <property type="entry name" value="Glucocorticoid receptor-like (DNA-binding domain)"/>
    <property type="match status" value="1"/>
</dbReference>
<evidence type="ECO:0000256" key="5">
    <source>
        <dbReference type="ARBA" id="ARBA00012024"/>
    </source>
</evidence>
<dbReference type="GO" id="GO:0008270">
    <property type="term" value="F:zinc ion binding"/>
    <property type="evidence" value="ECO:0007669"/>
    <property type="project" value="UniProtKB-KW"/>
</dbReference>
<feature type="domain" description="FPG-type" evidence="21">
    <location>
        <begin position="239"/>
        <end position="273"/>
    </location>
</feature>
<evidence type="ECO:0000256" key="16">
    <source>
        <dbReference type="ARBA" id="ARBA00023268"/>
    </source>
</evidence>
<dbReference type="NCBIfam" id="NF002211">
    <property type="entry name" value="PRK01103.1"/>
    <property type="match status" value="1"/>
</dbReference>
<evidence type="ECO:0000256" key="11">
    <source>
        <dbReference type="ARBA" id="ARBA00022801"/>
    </source>
</evidence>
<dbReference type="PROSITE" id="PS51068">
    <property type="entry name" value="FPG_CAT"/>
    <property type="match status" value="1"/>
</dbReference>
<evidence type="ECO:0000256" key="6">
    <source>
        <dbReference type="ARBA" id="ARBA00012720"/>
    </source>
</evidence>
<dbReference type="FunFam" id="1.10.8.50:FF:000003">
    <property type="entry name" value="Formamidopyrimidine-DNA glycosylase"/>
    <property type="match status" value="1"/>
</dbReference>
<evidence type="ECO:0000256" key="1">
    <source>
        <dbReference type="ARBA" id="ARBA00001668"/>
    </source>
</evidence>
<dbReference type="PANTHER" id="PTHR22993:SF9">
    <property type="entry name" value="FORMAMIDOPYRIMIDINE-DNA GLYCOSYLASE"/>
    <property type="match status" value="1"/>
</dbReference>
<keyword evidence="17" id="KW-0326">Glycosidase</keyword>
<evidence type="ECO:0000256" key="18">
    <source>
        <dbReference type="ARBA" id="ARBA00030638"/>
    </source>
</evidence>
<dbReference type="Pfam" id="PF01149">
    <property type="entry name" value="Fapy_DNA_glyco"/>
    <property type="match status" value="1"/>
</dbReference>
<dbReference type="InterPro" id="IPR035937">
    <property type="entry name" value="FPG_N"/>
</dbReference>
<evidence type="ECO:0000256" key="7">
    <source>
        <dbReference type="ARBA" id="ARBA00016240"/>
    </source>
</evidence>
<dbReference type="GO" id="GO:0034039">
    <property type="term" value="F:8-oxo-7,8-dihydroguanine DNA N-glycosylase activity"/>
    <property type="evidence" value="ECO:0007669"/>
    <property type="project" value="TreeGrafter"/>
</dbReference>
<dbReference type="InterPro" id="IPR015886">
    <property type="entry name" value="H2TH_FPG"/>
</dbReference>
<keyword evidence="12" id="KW-0862">Zinc</keyword>
<dbReference type="InterPro" id="IPR000214">
    <property type="entry name" value="Znf_DNA_glyclase/AP_lyase"/>
</dbReference>
<evidence type="ECO:0000256" key="10">
    <source>
        <dbReference type="ARBA" id="ARBA00022771"/>
    </source>
</evidence>
<keyword evidence="8" id="KW-0479">Metal-binding</keyword>
<keyword evidence="11" id="KW-0378">Hydrolase</keyword>
<dbReference type="GO" id="GO:0006284">
    <property type="term" value="P:base-excision repair"/>
    <property type="evidence" value="ECO:0007669"/>
    <property type="project" value="InterPro"/>
</dbReference>
<dbReference type="SUPFAM" id="SSF46946">
    <property type="entry name" value="S13-like H2TH domain"/>
    <property type="match status" value="1"/>
</dbReference>
<comment type="subunit">
    <text evidence="4">Monomer.</text>
</comment>
<gene>
    <name evidence="23" type="ORF">ELAC_1237</name>
</gene>
<evidence type="ECO:0000256" key="15">
    <source>
        <dbReference type="ARBA" id="ARBA00023239"/>
    </source>
</evidence>
<keyword evidence="13" id="KW-0238">DNA-binding</keyword>
<protein>
    <recommendedName>
        <fullName evidence="7">Formamidopyrimidine-DNA glycosylase</fullName>
        <ecNumber evidence="5">3.2.2.23</ecNumber>
        <ecNumber evidence="6">4.2.99.18</ecNumber>
    </recommendedName>
    <alternativeName>
        <fullName evidence="18">DNA-(apurinic or apyrimidinic site) lyase MutM</fullName>
    </alternativeName>
</protein>
<evidence type="ECO:0000313" key="24">
    <source>
        <dbReference type="Proteomes" id="UP000220251"/>
    </source>
</evidence>
<dbReference type="Gene3D" id="1.10.8.50">
    <property type="match status" value="1"/>
</dbReference>
<evidence type="ECO:0000256" key="19">
    <source>
        <dbReference type="ARBA" id="ARBA00044632"/>
    </source>
</evidence>
<keyword evidence="16" id="KW-0511">Multifunctional enzyme</keyword>
<dbReference type="Proteomes" id="UP000220251">
    <property type="component" value="Unassembled WGS sequence"/>
</dbReference>
<dbReference type="EC" id="3.2.2.23" evidence="5"/>
<dbReference type="EMBL" id="CWGJ01000012">
    <property type="protein sequence ID" value="CRX38578.1"/>
    <property type="molecule type" value="Genomic_DNA"/>
</dbReference>
<comment type="cofactor">
    <cofactor evidence="2">
        <name>Zn(2+)</name>
        <dbReference type="ChEBI" id="CHEBI:29105"/>
    </cofactor>
</comment>
<dbReference type="GO" id="GO:0140078">
    <property type="term" value="F:class I DNA-(apurinic or apyrimidinic site) endonuclease activity"/>
    <property type="evidence" value="ECO:0007669"/>
    <property type="project" value="UniProtKB-EC"/>
</dbReference>
<dbReference type="EC" id="4.2.99.18" evidence="6"/>
<proteinExistence type="inferred from homology"/>
<evidence type="ECO:0000256" key="13">
    <source>
        <dbReference type="ARBA" id="ARBA00023125"/>
    </source>
</evidence>
<dbReference type="Gene3D" id="3.20.190.10">
    <property type="entry name" value="MutM-like, N-terminal"/>
    <property type="match status" value="1"/>
</dbReference>
<organism evidence="23 24">
    <name type="scientific">Estrella lausannensis</name>
    <dbReference type="NCBI Taxonomy" id="483423"/>
    <lineage>
        <taxon>Bacteria</taxon>
        <taxon>Pseudomonadati</taxon>
        <taxon>Chlamydiota</taxon>
        <taxon>Chlamydiia</taxon>
        <taxon>Parachlamydiales</taxon>
        <taxon>Candidatus Criblamydiaceae</taxon>
        <taxon>Estrella</taxon>
    </lineage>
</organism>